<dbReference type="OrthoDB" id="10326066at2759"/>
<reference evidence="1 3" key="1">
    <citation type="journal article" date="2007" name="Science">
        <title>Draft genome of the filarial nematode parasite Brugia malayi.</title>
        <authorList>
            <person name="Ghedin E."/>
            <person name="Wang S."/>
            <person name="Spiro D."/>
            <person name="Caler E."/>
            <person name="Zhao Q."/>
            <person name="Crabtree J."/>
            <person name="Allen J.E."/>
            <person name="Delcher A.L."/>
            <person name="Guiliano D.B."/>
            <person name="Miranda-Saavedra D."/>
            <person name="Angiuoli S.V."/>
            <person name="Creasy T."/>
            <person name="Amedeo P."/>
            <person name="Haas B."/>
            <person name="El-Sayed N.M."/>
            <person name="Wortman J.R."/>
            <person name="Feldblyum T."/>
            <person name="Tallon L."/>
            <person name="Schatz M."/>
            <person name="Shumway M."/>
            <person name="Koo H."/>
            <person name="Salzberg S.L."/>
            <person name="Schobel S."/>
            <person name="Pertea M."/>
            <person name="Pop M."/>
            <person name="White O."/>
            <person name="Barton G.J."/>
            <person name="Carlow C.K."/>
            <person name="Crawford M.J."/>
            <person name="Daub J."/>
            <person name="Dimmic M.W."/>
            <person name="Estes C.F."/>
            <person name="Foster J.M."/>
            <person name="Ganatra M."/>
            <person name="Gregory W.F."/>
            <person name="Johnson N.M."/>
            <person name="Jin J."/>
            <person name="Komuniecki R."/>
            <person name="Korf I."/>
            <person name="Kumar S."/>
            <person name="Laney S."/>
            <person name="Li B.W."/>
            <person name="Li W."/>
            <person name="Lindblom T.H."/>
            <person name="Lustigman S."/>
            <person name="Ma D."/>
            <person name="Maina C.V."/>
            <person name="Martin D.M."/>
            <person name="McCarter J.P."/>
            <person name="McReynolds L."/>
            <person name="Mitreva M."/>
            <person name="Nutman T.B."/>
            <person name="Parkinson J."/>
            <person name="Peregrin-Alvarez J.M."/>
            <person name="Poole C."/>
            <person name="Ren Q."/>
            <person name="Saunders L."/>
            <person name="Sluder A.E."/>
            <person name="Smith K."/>
            <person name="Stanke M."/>
            <person name="Unnasch T.R."/>
            <person name="Ware J."/>
            <person name="Wei A.D."/>
            <person name="Weil G."/>
            <person name="Williams D.J."/>
            <person name="Zhang Y."/>
            <person name="Williams S.A."/>
            <person name="Fraser-Liggett C."/>
            <person name="Slatko B."/>
            <person name="Blaxter M.L."/>
            <person name="Scott A.L."/>
        </authorList>
    </citation>
    <scope>NUCLEOTIDE SEQUENCE</scope>
    <source>
        <strain evidence="1 3">FR3</strain>
    </source>
</reference>
<evidence type="ECO:0000313" key="1">
    <source>
        <dbReference type="EMBL" id="CDP95585.1"/>
    </source>
</evidence>
<dbReference type="RefSeq" id="XP_001900857.2">
    <property type="nucleotide sequence ID" value="XM_001900822.2"/>
</dbReference>
<dbReference type="Proteomes" id="UP000006672">
    <property type="component" value="Unassembled WGS sequence"/>
</dbReference>
<sequence>MCWRSTWRKKSESVEIIAQPENSKAQKLKVDEFSIPVKMSPVAVIHTSFPKKDADELPRVKVVEIENRGSSKINKGIKSIVSELNTLKDVPQSMPIVDVQHDKTKNDKFFASAELL</sequence>
<accession>A0A0J9XUB5</accession>
<dbReference type="WormBase" id="Bm14718">
    <property type="protein sequence ID" value="BM26129"/>
    <property type="gene ID" value="WBGene00235053"/>
</dbReference>
<dbReference type="CTD" id="6104279"/>
<dbReference type="KEGG" id="bmy:BM_BM14718"/>
<reference evidence="1" key="2">
    <citation type="submission" date="2012-12" db="EMBL/GenBank/DDBJ databases">
        <authorList>
            <person name="Gao Y.W."/>
            <person name="Fan S.T."/>
            <person name="Sun H.T."/>
            <person name="Wang Z."/>
            <person name="Gao X.L."/>
            <person name="Li Y.G."/>
            <person name="Wang T.C."/>
            <person name="Zhang K."/>
            <person name="Xu W.W."/>
            <person name="Yu Z.J."/>
            <person name="Xia X.Z."/>
        </authorList>
    </citation>
    <scope>NUCLEOTIDE SEQUENCE</scope>
    <source>
        <strain evidence="1">FR3</strain>
    </source>
</reference>
<reference evidence="4" key="4">
    <citation type="submission" date="2019-12" db="UniProtKB">
        <authorList>
            <consortium name="WormBaseParasite"/>
        </authorList>
    </citation>
    <scope>IDENTIFICATION</scope>
</reference>
<evidence type="ECO:0000313" key="3">
    <source>
        <dbReference type="Proteomes" id="UP000006672"/>
    </source>
</evidence>
<dbReference type="EMBL" id="CAAKNF010000193">
    <property type="protein sequence ID" value="VIO94517.1"/>
    <property type="molecule type" value="Genomic_DNA"/>
</dbReference>
<evidence type="ECO:0000313" key="5">
    <source>
        <dbReference type="WormBase" id="Bm14718"/>
    </source>
</evidence>
<evidence type="ECO:0000313" key="2">
    <source>
        <dbReference type="EMBL" id="VIO94517.1"/>
    </source>
</evidence>
<dbReference type="OMA" id="KDVPQSM"/>
<protein>
    <submittedName>
        <fullName evidence="1 4">Bm14718</fullName>
    </submittedName>
</protein>
<accession>A0A4E9FCK7</accession>
<organism evidence="1">
    <name type="scientific">Brugia malayi</name>
    <name type="common">Filarial nematode worm</name>
    <dbReference type="NCBI Taxonomy" id="6279"/>
    <lineage>
        <taxon>Eukaryota</taxon>
        <taxon>Metazoa</taxon>
        <taxon>Ecdysozoa</taxon>
        <taxon>Nematoda</taxon>
        <taxon>Chromadorea</taxon>
        <taxon>Rhabditida</taxon>
        <taxon>Spirurina</taxon>
        <taxon>Spiruromorpha</taxon>
        <taxon>Filarioidea</taxon>
        <taxon>Onchocercidae</taxon>
        <taxon>Brugia</taxon>
    </lineage>
</organism>
<dbReference type="AlphaFoldDB" id="A0A0J9XUB5"/>
<dbReference type="GeneID" id="6104279"/>
<dbReference type="EMBL" id="LN856944">
    <property type="protein sequence ID" value="CDP95585.1"/>
    <property type="molecule type" value="Genomic_DNA"/>
</dbReference>
<keyword evidence="3" id="KW-1185">Reference proteome</keyword>
<reference evidence="2" key="3">
    <citation type="submission" date="2019-04" db="EMBL/GenBank/DDBJ databases">
        <authorList>
            <person name="Howe K."/>
            <person name="Paulini M."/>
            <person name="Williams G."/>
        </authorList>
    </citation>
    <scope>NUCLEOTIDE SEQUENCE [LARGE SCALE GENOMIC DNA]</scope>
    <source>
        <strain evidence="2">FR3</strain>
    </source>
</reference>
<gene>
    <name evidence="1 4 5" type="ORF">Bm14718</name>
    <name evidence="2" type="ORF">BM_BM14718</name>
    <name evidence="1" type="ORF">BM_Bm14718</name>
</gene>
<name>A0A0J9XUB5_BRUMA</name>
<evidence type="ECO:0000313" key="4">
    <source>
        <dbReference type="WBParaSite" id="Bm14718.1"/>
    </source>
</evidence>
<proteinExistence type="predicted"/>
<dbReference type="WBParaSite" id="Bm14718.1">
    <property type="protein sequence ID" value="Bm14718.1"/>
    <property type="gene ID" value="WBGene00235053"/>
</dbReference>